<proteinExistence type="inferred from homology"/>
<dbReference type="Pfam" id="PF02350">
    <property type="entry name" value="Epimerase_2"/>
    <property type="match status" value="1"/>
</dbReference>
<sequence>MLIPVLKYLQSVGYDVQVVGLTTAAAALRNAGFSPLGFKDILRSDEDRARNHGARLAGEMHQPGKVNSLEESIAYLGLSYADLEDQLGEAGAREAFQQQGRQAFLPRGPMRRFFDALQPDVVLTTNSPRAELASIQVAAERGIPSVGVLDLFGLGSHNDIPADYVCVPFQQAADNLVGRGIRPEALRVTGNPNFDWIHQFSENTSQATDWRKAHGIGSEDLLALFAMKPVWDEKEELIVSSLERVLPDKPELKIVLRPHPNGDTRLADNVIARLGSAAFVDDKTALPVAIDSCDALITHKSTVAVEAALLGRQVTLFHTDRDYSTHAIPLSLYDWSSLSITVEEGVETLKAMQKETRQAQEERGKQIREAWNCDGNCPQRIAEVVIQAIESGAHQSAA</sequence>
<keyword evidence="1" id="KW-0413">Isomerase</keyword>
<feature type="domain" description="UDP-N-acetylglucosamine 2-epimerase" evidence="3">
    <location>
        <begin position="162"/>
        <end position="328"/>
    </location>
</feature>
<dbReference type="SUPFAM" id="SSF53756">
    <property type="entry name" value="UDP-Glycosyltransferase/glycogen phosphorylase"/>
    <property type="match status" value="1"/>
</dbReference>
<dbReference type="Gene3D" id="3.40.50.2000">
    <property type="entry name" value="Glycogen Phosphorylase B"/>
    <property type="match status" value="1"/>
</dbReference>
<accession>A0A517W9S6</accession>
<evidence type="ECO:0000256" key="1">
    <source>
        <dbReference type="RuleBase" id="RU003513"/>
    </source>
</evidence>
<dbReference type="InterPro" id="IPR003331">
    <property type="entry name" value="UDP_GlcNAc_Epimerase_2_dom"/>
</dbReference>
<dbReference type="Gene3D" id="3.40.50.12580">
    <property type="match status" value="1"/>
</dbReference>
<comment type="similarity">
    <text evidence="1">Belongs to the UDP-N-acetylglucosamine 2-epimerase family.</text>
</comment>
<dbReference type="EMBL" id="CP036347">
    <property type="protein sequence ID" value="QDU02016.1"/>
    <property type="molecule type" value="Genomic_DNA"/>
</dbReference>
<dbReference type="GO" id="GO:0016853">
    <property type="term" value="F:isomerase activity"/>
    <property type="evidence" value="ECO:0007669"/>
    <property type="project" value="UniProtKB-KW"/>
</dbReference>
<evidence type="ECO:0000313" key="5">
    <source>
        <dbReference type="Proteomes" id="UP000320722"/>
    </source>
</evidence>
<protein>
    <submittedName>
        <fullName evidence="4">UDP-N-acetylglucosamine 2-epimerase</fullName>
    </submittedName>
</protein>
<gene>
    <name evidence="4" type="ORF">V6x_17040</name>
</gene>
<keyword evidence="2" id="KW-0175">Coiled coil</keyword>
<dbReference type="RefSeq" id="WP_232105136.1">
    <property type="nucleotide sequence ID" value="NZ_CP036347.1"/>
</dbReference>
<feature type="coiled-coil region" evidence="2">
    <location>
        <begin position="342"/>
        <end position="369"/>
    </location>
</feature>
<dbReference type="InterPro" id="IPR043148">
    <property type="entry name" value="TagF_C"/>
</dbReference>
<dbReference type="AlphaFoldDB" id="A0A517W9S6"/>
<name>A0A517W9S6_9PLAN</name>
<evidence type="ECO:0000313" key="4">
    <source>
        <dbReference type="EMBL" id="QDU02016.1"/>
    </source>
</evidence>
<organism evidence="4 5">
    <name type="scientific">Gimesia chilikensis</name>
    <dbReference type="NCBI Taxonomy" id="2605989"/>
    <lineage>
        <taxon>Bacteria</taxon>
        <taxon>Pseudomonadati</taxon>
        <taxon>Planctomycetota</taxon>
        <taxon>Planctomycetia</taxon>
        <taxon>Planctomycetales</taxon>
        <taxon>Planctomycetaceae</taxon>
        <taxon>Gimesia</taxon>
    </lineage>
</organism>
<evidence type="ECO:0000256" key="2">
    <source>
        <dbReference type="SAM" id="Coils"/>
    </source>
</evidence>
<reference evidence="4 5" key="1">
    <citation type="submission" date="2019-02" db="EMBL/GenBank/DDBJ databases">
        <title>Deep-cultivation of Planctomycetes and their phenomic and genomic characterization uncovers novel biology.</title>
        <authorList>
            <person name="Wiegand S."/>
            <person name="Jogler M."/>
            <person name="Boedeker C."/>
            <person name="Pinto D."/>
            <person name="Vollmers J."/>
            <person name="Rivas-Marin E."/>
            <person name="Kohn T."/>
            <person name="Peeters S.H."/>
            <person name="Heuer A."/>
            <person name="Rast P."/>
            <person name="Oberbeckmann S."/>
            <person name="Bunk B."/>
            <person name="Jeske O."/>
            <person name="Meyerdierks A."/>
            <person name="Storesund J.E."/>
            <person name="Kallscheuer N."/>
            <person name="Luecker S."/>
            <person name="Lage O.M."/>
            <person name="Pohl T."/>
            <person name="Merkel B.J."/>
            <person name="Hornburger P."/>
            <person name="Mueller R.-W."/>
            <person name="Bruemmer F."/>
            <person name="Labrenz M."/>
            <person name="Spormann A.M."/>
            <person name="Op den Camp H."/>
            <person name="Overmann J."/>
            <person name="Amann R."/>
            <person name="Jetten M.S.M."/>
            <person name="Mascher T."/>
            <person name="Medema M.H."/>
            <person name="Devos D.P."/>
            <person name="Kaster A.-K."/>
            <person name="Ovreas L."/>
            <person name="Rohde M."/>
            <person name="Galperin M.Y."/>
            <person name="Jogler C."/>
        </authorList>
    </citation>
    <scope>NUCLEOTIDE SEQUENCE [LARGE SCALE GENOMIC DNA]</scope>
    <source>
        <strain evidence="4 5">V6</strain>
    </source>
</reference>
<evidence type="ECO:0000259" key="3">
    <source>
        <dbReference type="Pfam" id="PF02350"/>
    </source>
</evidence>
<dbReference type="Proteomes" id="UP000320722">
    <property type="component" value="Chromosome"/>
</dbReference>